<reference evidence="1 2" key="1">
    <citation type="submission" date="2016-10" db="EMBL/GenBank/DDBJ databases">
        <authorList>
            <person name="de Groot N.N."/>
        </authorList>
    </citation>
    <scope>NUCLEOTIDE SEQUENCE [LARGE SCALE GENOMIC DNA]</scope>
    <source>
        <strain evidence="1 2">DSM 43941</strain>
    </source>
</reference>
<name>A0A1H2D928_9ACTN</name>
<dbReference type="Proteomes" id="UP000198688">
    <property type="component" value="Chromosome I"/>
</dbReference>
<evidence type="ECO:0000313" key="2">
    <source>
        <dbReference type="Proteomes" id="UP000198688"/>
    </source>
</evidence>
<keyword evidence="2" id="KW-1185">Reference proteome</keyword>
<proteinExistence type="predicted"/>
<evidence type="ECO:0000313" key="1">
    <source>
        <dbReference type="EMBL" id="SDT79099.1"/>
    </source>
</evidence>
<accession>A0A1H2D928</accession>
<protein>
    <submittedName>
        <fullName evidence="1">Uncharacterized protein</fullName>
    </submittedName>
</protein>
<sequence>MKSGPPLLFQYGIARDQNGETVNDEPLETTEKL</sequence>
<dbReference type="AlphaFoldDB" id="A0A1H2D928"/>
<dbReference type="EMBL" id="LT629758">
    <property type="protein sequence ID" value="SDT79099.1"/>
    <property type="molecule type" value="Genomic_DNA"/>
</dbReference>
<gene>
    <name evidence="1" type="ORF">SAMN04489716_8644</name>
</gene>
<organism evidence="1 2">
    <name type="scientific">Actinoplanes derwentensis</name>
    <dbReference type="NCBI Taxonomy" id="113562"/>
    <lineage>
        <taxon>Bacteria</taxon>
        <taxon>Bacillati</taxon>
        <taxon>Actinomycetota</taxon>
        <taxon>Actinomycetes</taxon>
        <taxon>Micromonosporales</taxon>
        <taxon>Micromonosporaceae</taxon>
        <taxon>Actinoplanes</taxon>
    </lineage>
</organism>